<name>A0A377PHA1_HAFAL</name>
<sequence>MKLHYVISIILLLSGCGNLTRSDYQRPQLSYPTQWQKQMAQDPNVLASESENWWQGFNDPRLTRVVNQVLASNNDLAAAAITLQQARVAAGLTNTNLTPDVSLGGSASNSQSVRHHSAAQESYAASLSINYELDLWGKLARVREQGEWQATASEQDYRGDGAINHWHNRANLLDHRVAQSADRQFAR</sequence>
<organism evidence="3 4">
    <name type="scientific">Hafnia alvei</name>
    <dbReference type="NCBI Taxonomy" id="569"/>
    <lineage>
        <taxon>Bacteria</taxon>
        <taxon>Pseudomonadati</taxon>
        <taxon>Pseudomonadota</taxon>
        <taxon>Gammaproteobacteria</taxon>
        <taxon>Enterobacterales</taxon>
        <taxon>Hafniaceae</taxon>
        <taxon>Hafnia</taxon>
    </lineage>
</organism>
<gene>
    <name evidence="3" type="primary">ttgC_1</name>
    <name evidence="3" type="ORF">NCTC8105_01374</name>
</gene>
<dbReference type="PANTHER" id="PTHR30203">
    <property type="entry name" value="OUTER MEMBRANE CATION EFFLUX PROTEIN"/>
    <property type="match status" value="1"/>
</dbReference>
<dbReference type="GO" id="GO:0015562">
    <property type="term" value="F:efflux transmembrane transporter activity"/>
    <property type="evidence" value="ECO:0007669"/>
    <property type="project" value="InterPro"/>
</dbReference>
<dbReference type="EMBL" id="UGHP01000001">
    <property type="protein sequence ID" value="STQ79304.1"/>
    <property type="molecule type" value="Genomic_DNA"/>
</dbReference>
<evidence type="ECO:0000256" key="2">
    <source>
        <dbReference type="ARBA" id="ARBA00007613"/>
    </source>
</evidence>
<protein>
    <submittedName>
        <fullName evidence="3">Probable efflux pump outer membrane protein ttgC</fullName>
    </submittedName>
</protein>
<accession>A0A377PHA1</accession>
<dbReference type="Gene3D" id="1.20.1600.10">
    <property type="entry name" value="Outer membrane efflux proteins (OEP)"/>
    <property type="match status" value="1"/>
</dbReference>
<evidence type="ECO:0000313" key="4">
    <source>
        <dbReference type="Proteomes" id="UP000254821"/>
    </source>
</evidence>
<evidence type="ECO:0000256" key="1">
    <source>
        <dbReference type="ARBA" id="ARBA00004459"/>
    </source>
</evidence>
<dbReference type="Pfam" id="PF02321">
    <property type="entry name" value="OEP"/>
    <property type="match status" value="1"/>
</dbReference>
<comment type="subcellular location">
    <subcellularLocation>
        <location evidence="1">Cell outer membrane</location>
        <topology evidence="1">Lipid-anchor</topology>
    </subcellularLocation>
</comment>
<dbReference type="PANTHER" id="PTHR30203:SF32">
    <property type="entry name" value="CATION EFFLUX SYSTEM PROTEIN CUSC"/>
    <property type="match status" value="1"/>
</dbReference>
<dbReference type="InterPro" id="IPR010131">
    <property type="entry name" value="MdtP/NodT-like"/>
</dbReference>
<evidence type="ECO:0000313" key="3">
    <source>
        <dbReference type="EMBL" id="STQ79304.1"/>
    </source>
</evidence>
<proteinExistence type="inferred from homology"/>
<dbReference type="PROSITE" id="PS51257">
    <property type="entry name" value="PROKAR_LIPOPROTEIN"/>
    <property type="match status" value="1"/>
</dbReference>
<reference evidence="3 4" key="1">
    <citation type="submission" date="2018-06" db="EMBL/GenBank/DDBJ databases">
        <authorList>
            <consortium name="Pathogen Informatics"/>
            <person name="Doyle S."/>
        </authorList>
    </citation>
    <scope>NUCLEOTIDE SEQUENCE [LARGE SCALE GENOMIC DNA]</scope>
    <source>
        <strain evidence="3 4">NCTC8105</strain>
    </source>
</reference>
<dbReference type="AlphaFoldDB" id="A0A377PHA1"/>
<dbReference type="Proteomes" id="UP000254821">
    <property type="component" value="Unassembled WGS sequence"/>
</dbReference>
<dbReference type="Gene3D" id="2.20.200.10">
    <property type="entry name" value="Outer membrane efflux proteins (OEP)"/>
    <property type="match status" value="1"/>
</dbReference>
<dbReference type="SUPFAM" id="SSF56954">
    <property type="entry name" value="Outer membrane efflux proteins (OEP)"/>
    <property type="match status" value="1"/>
</dbReference>
<dbReference type="InterPro" id="IPR003423">
    <property type="entry name" value="OMP_efflux"/>
</dbReference>
<comment type="similarity">
    <text evidence="2">Belongs to the outer membrane factor (OMF) (TC 1.B.17) family.</text>
</comment>